<keyword evidence="3" id="KW-1185">Reference proteome</keyword>
<evidence type="ECO:0000313" key="3">
    <source>
        <dbReference type="Proteomes" id="UP000436483"/>
    </source>
</evidence>
<evidence type="ECO:0000313" key="2">
    <source>
        <dbReference type="EMBL" id="MXQ12409.1"/>
    </source>
</evidence>
<protein>
    <recommendedName>
        <fullName evidence="1">DUF6894 domain-containing protein</fullName>
    </recommendedName>
</protein>
<proteinExistence type="predicted"/>
<dbReference type="InterPro" id="IPR054189">
    <property type="entry name" value="DUF6894"/>
</dbReference>
<feature type="domain" description="DUF6894" evidence="1">
    <location>
        <begin position="3"/>
        <end position="73"/>
    </location>
</feature>
<comment type="caution">
    <text evidence="2">The sequence shown here is derived from an EMBL/GenBank/DDBJ whole genome shotgun (WGS) entry which is preliminary data.</text>
</comment>
<dbReference type="EMBL" id="WURB01000008">
    <property type="protein sequence ID" value="MXQ12409.1"/>
    <property type="molecule type" value="Genomic_DNA"/>
</dbReference>
<evidence type="ECO:0000259" key="1">
    <source>
        <dbReference type="Pfam" id="PF21834"/>
    </source>
</evidence>
<organism evidence="2 3">
    <name type="scientific">Microvirga makkahensis</name>
    <dbReference type="NCBI Taxonomy" id="1128670"/>
    <lineage>
        <taxon>Bacteria</taxon>
        <taxon>Pseudomonadati</taxon>
        <taxon>Pseudomonadota</taxon>
        <taxon>Alphaproteobacteria</taxon>
        <taxon>Hyphomicrobiales</taxon>
        <taxon>Methylobacteriaceae</taxon>
        <taxon>Microvirga</taxon>
    </lineage>
</organism>
<dbReference type="Pfam" id="PF21834">
    <property type="entry name" value="DUF6894"/>
    <property type="match status" value="1"/>
</dbReference>
<dbReference type="OrthoDB" id="8021130at2"/>
<sequence length="80" mass="9209">MPRYFFNVRRSGVLIRDPEGDDLPDEAAARRLGLEIVQDMLRLPHVYGEMREWQRDEFVITDETGATVLILPFLGSDSES</sequence>
<gene>
    <name evidence="2" type="ORF">GR328_13245</name>
</gene>
<accession>A0A7X3SPR7</accession>
<dbReference type="AlphaFoldDB" id="A0A7X3SPR7"/>
<name>A0A7X3SPR7_9HYPH</name>
<dbReference type="Proteomes" id="UP000436483">
    <property type="component" value="Unassembled WGS sequence"/>
</dbReference>
<reference evidence="2 3" key="2">
    <citation type="submission" date="2020-01" db="EMBL/GenBank/DDBJ databases">
        <title>Microvirga sp. nov., an arsenate reduction bacterium isolated from Tibet hotspring sediments.</title>
        <authorList>
            <person name="Xian W.-D."/>
            <person name="Li W.-J."/>
        </authorList>
    </citation>
    <scope>NUCLEOTIDE SEQUENCE [LARGE SCALE GENOMIC DNA]</scope>
    <source>
        <strain evidence="2 3">KCTC 23863</strain>
    </source>
</reference>
<dbReference type="RefSeq" id="WP_160884988.1">
    <property type="nucleotide sequence ID" value="NZ_WURB01000008.1"/>
</dbReference>
<reference evidence="2 3" key="1">
    <citation type="submission" date="2019-12" db="EMBL/GenBank/DDBJ databases">
        <authorList>
            <person name="Yuan C.-G."/>
        </authorList>
    </citation>
    <scope>NUCLEOTIDE SEQUENCE [LARGE SCALE GENOMIC DNA]</scope>
    <source>
        <strain evidence="2 3">KCTC 23863</strain>
    </source>
</reference>